<evidence type="ECO:0000256" key="2">
    <source>
        <dbReference type="SAM" id="SignalP"/>
    </source>
</evidence>
<feature type="transmembrane region" description="Helical" evidence="1">
    <location>
        <begin position="177"/>
        <end position="200"/>
    </location>
</feature>
<gene>
    <name evidence="3" type="ORF">TTHERM_00289250</name>
</gene>
<keyword evidence="1" id="KW-1133">Transmembrane helix</keyword>
<reference evidence="4" key="1">
    <citation type="journal article" date="2006" name="PLoS Biol.">
        <title>Macronuclear genome sequence of the ciliate Tetrahymena thermophila, a model eukaryote.</title>
        <authorList>
            <person name="Eisen J.A."/>
            <person name="Coyne R.S."/>
            <person name="Wu M."/>
            <person name="Wu D."/>
            <person name="Thiagarajan M."/>
            <person name="Wortman J.R."/>
            <person name="Badger J.H."/>
            <person name="Ren Q."/>
            <person name="Amedeo P."/>
            <person name="Jones K.M."/>
            <person name="Tallon L.J."/>
            <person name="Delcher A.L."/>
            <person name="Salzberg S.L."/>
            <person name="Silva J.C."/>
            <person name="Haas B.J."/>
            <person name="Majoros W.H."/>
            <person name="Farzad M."/>
            <person name="Carlton J.M."/>
            <person name="Smith R.K. Jr."/>
            <person name="Garg J."/>
            <person name="Pearlman R.E."/>
            <person name="Karrer K.M."/>
            <person name="Sun L."/>
            <person name="Manning G."/>
            <person name="Elde N.C."/>
            <person name="Turkewitz A.P."/>
            <person name="Asai D.J."/>
            <person name="Wilkes D.E."/>
            <person name="Wang Y."/>
            <person name="Cai H."/>
            <person name="Collins K."/>
            <person name="Stewart B.A."/>
            <person name="Lee S.R."/>
            <person name="Wilamowska K."/>
            <person name="Weinberg Z."/>
            <person name="Ruzzo W.L."/>
            <person name="Wloga D."/>
            <person name="Gaertig J."/>
            <person name="Frankel J."/>
            <person name="Tsao C.-C."/>
            <person name="Gorovsky M.A."/>
            <person name="Keeling P.J."/>
            <person name="Waller R.F."/>
            <person name="Patron N.J."/>
            <person name="Cherry J.M."/>
            <person name="Stover N.A."/>
            <person name="Krieger C.J."/>
            <person name="del Toro C."/>
            <person name="Ryder H.F."/>
            <person name="Williamson S.C."/>
            <person name="Barbeau R.A."/>
            <person name="Hamilton E.P."/>
            <person name="Orias E."/>
        </authorList>
    </citation>
    <scope>NUCLEOTIDE SEQUENCE [LARGE SCALE GENOMIC DNA]</scope>
    <source>
        <strain evidence="4">SB210</strain>
    </source>
</reference>
<dbReference type="EMBL" id="GG662651">
    <property type="protein sequence ID" value="EAR98397.2"/>
    <property type="molecule type" value="Genomic_DNA"/>
</dbReference>
<feature type="signal peptide" evidence="2">
    <location>
        <begin position="1"/>
        <end position="21"/>
    </location>
</feature>
<dbReference type="OrthoDB" id="291110at2759"/>
<keyword evidence="1 3" id="KW-0812">Transmembrane</keyword>
<dbReference type="RefSeq" id="XP_001018642.2">
    <property type="nucleotide sequence ID" value="XM_001018642.2"/>
</dbReference>
<evidence type="ECO:0000313" key="4">
    <source>
        <dbReference type="Proteomes" id="UP000009168"/>
    </source>
</evidence>
<evidence type="ECO:0000313" key="3">
    <source>
        <dbReference type="EMBL" id="EAR98397.2"/>
    </source>
</evidence>
<sequence>MKKIILKVIIVAIVFQQLSLAHEVSQYIKINQSYRLRAQPNEFHTFKIAKSDLLPNSKYNIKISYIGSLVYQKYLTHFMKIKMGLQFRVYWKSDEINRKVEMEFKPLDTERLYFYTDKNGEVVNIRSESKDEINQEYFFTLVGYRNTRSRDLEAKNQDFEYIMKIEEVIFDNVPVYIFQQLILCVVATIIVAYFTSVSYFKKNGFLNRIFSNKEIQEEDKKNQ</sequence>
<keyword evidence="4" id="KW-1185">Reference proteome</keyword>
<dbReference type="AlphaFoldDB" id="I7M8L3"/>
<dbReference type="KEGG" id="tet:TTHERM_00289250"/>
<dbReference type="Proteomes" id="UP000009168">
    <property type="component" value="Unassembled WGS sequence"/>
</dbReference>
<keyword evidence="1" id="KW-0472">Membrane</keyword>
<proteinExistence type="predicted"/>
<feature type="chain" id="PRO_5003712086" evidence="2">
    <location>
        <begin position="22"/>
        <end position="223"/>
    </location>
</feature>
<evidence type="ECO:0000256" key="1">
    <source>
        <dbReference type="SAM" id="Phobius"/>
    </source>
</evidence>
<accession>I7M8L3</accession>
<dbReference type="InParanoid" id="I7M8L3"/>
<name>I7M8L3_TETTS</name>
<keyword evidence="2" id="KW-0732">Signal</keyword>
<dbReference type="GeneID" id="7846871"/>
<organism evidence="3 4">
    <name type="scientific">Tetrahymena thermophila (strain SB210)</name>
    <dbReference type="NCBI Taxonomy" id="312017"/>
    <lineage>
        <taxon>Eukaryota</taxon>
        <taxon>Sar</taxon>
        <taxon>Alveolata</taxon>
        <taxon>Ciliophora</taxon>
        <taxon>Intramacronucleata</taxon>
        <taxon>Oligohymenophorea</taxon>
        <taxon>Hymenostomatida</taxon>
        <taxon>Tetrahymenina</taxon>
        <taxon>Tetrahymenidae</taxon>
        <taxon>Tetrahymena</taxon>
    </lineage>
</organism>
<protein>
    <submittedName>
        <fullName evidence="3">Transmembrane protein, putative</fullName>
    </submittedName>
</protein>